<keyword evidence="1" id="KW-0812">Transmembrane</keyword>
<evidence type="ECO:0000313" key="3">
    <source>
        <dbReference type="Proteomes" id="UP000609879"/>
    </source>
</evidence>
<protein>
    <recommendedName>
        <fullName evidence="4">PH domain-containing protein</fullName>
    </recommendedName>
</protein>
<accession>A0ABQ3Y4T8</accession>
<dbReference type="EMBL" id="BOMI01000067">
    <property type="protein sequence ID" value="GID74999.1"/>
    <property type="molecule type" value="Genomic_DNA"/>
</dbReference>
<name>A0ABQ3Y4T8_9ACTN</name>
<evidence type="ECO:0000313" key="2">
    <source>
        <dbReference type="EMBL" id="GID74999.1"/>
    </source>
</evidence>
<evidence type="ECO:0008006" key="4">
    <source>
        <dbReference type="Google" id="ProtNLM"/>
    </source>
</evidence>
<reference evidence="2 3" key="1">
    <citation type="submission" date="2021-01" db="EMBL/GenBank/DDBJ databases">
        <title>Whole genome shotgun sequence of Actinoplanes deccanensis NBRC 13994.</title>
        <authorList>
            <person name="Komaki H."/>
            <person name="Tamura T."/>
        </authorList>
    </citation>
    <scope>NUCLEOTIDE SEQUENCE [LARGE SCALE GENOMIC DNA]</scope>
    <source>
        <strain evidence="2 3">NBRC 13994</strain>
    </source>
</reference>
<keyword evidence="1" id="KW-0472">Membrane</keyword>
<comment type="caution">
    <text evidence="2">The sequence shown here is derived from an EMBL/GenBank/DDBJ whole genome shotgun (WGS) entry which is preliminary data.</text>
</comment>
<keyword evidence="1" id="KW-1133">Transmembrane helix</keyword>
<feature type="transmembrane region" description="Helical" evidence="1">
    <location>
        <begin position="70"/>
        <end position="89"/>
    </location>
</feature>
<dbReference type="Proteomes" id="UP000609879">
    <property type="component" value="Unassembled WGS sequence"/>
</dbReference>
<evidence type="ECO:0000256" key="1">
    <source>
        <dbReference type="SAM" id="Phobius"/>
    </source>
</evidence>
<organism evidence="2 3">
    <name type="scientific">Paractinoplanes deccanensis</name>
    <dbReference type="NCBI Taxonomy" id="113561"/>
    <lineage>
        <taxon>Bacteria</taxon>
        <taxon>Bacillati</taxon>
        <taxon>Actinomycetota</taxon>
        <taxon>Actinomycetes</taxon>
        <taxon>Micromonosporales</taxon>
        <taxon>Micromonosporaceae</taxon>
        <taxon>Paractinoplanes</taxon>
    </lineage>
</organism>
<proteinExistence type="predicted"/>
<feature type="transmembrane region" description="Helical" evidence="1">
    <location>
        <begin position="38"/>
        <end position="58"/>
    </location>
</feature>
<sequence length="186" mass="20698">MIMSVLRRAAAMEAAMWRNLLGRPEPLRAGERAFSSHGVVKPILGIFIGLSAVEIPIFDLIVSRVVPWAPARWIVLALGVWGLLWMIGFGRGLKGHPHVVGEDGIRVRLANRVDFTIPWADVMAVRKRYRSLPSNKSVQVEDGAMHVVMAGQTSVDIVRRDQDQVRIYVDDPDAFVRAATRIKDPA</sequence>
<gene>
    <name evidence="2" type="ORF">Ade02nite_36400</name>
</gene>
<keyword evidence="3" id="KW-1185">Reference proteome</keyword>